<feature type="chain" id="PRO_5046654665" description="Cystatin domain-containing protein" evidence="3">
    <location>
        <begin position="24"/>
        <end position="126"/>
    </location>
</feature>
<dbReference type="PANTHER" id="PTHR47364:SF2">
    <property type="entry name" value="CYSTEINE PROTEINASE INHIBITOR 5"/>
    <property type="match status" value="1"/>
</dbReference>
<proteinExistence type="predicted"/>
<dbReference type="InterPro" id="IPR000010">
    <property type="entry name" value="Cystatin_dom"/>
</dbReference>
<comment type="caution">
    <text evidence="5">The sequence shown here is derived from an EMBL/GenBank/DDBJ whole genome shotgun (WGS) entry which is preliminary data.</text>
</comment>
<evidence type="ECO:0000259" key="4">
    <source>
        <dbReference type="Pfam" id="PF16845"/>
    </source>
</evidence>
<gene>
    <name evidence="5" type="ORF">RD792_000822</name>
</gene>
<organism evidence="5 6">
    <name type="scientific">Penstemon davidsonii</name>
    <dbReference type="NCBI Taxonomy" id="160366"/>
    <lineage>
        <taxon>Eukaryota</taxon>
        <taxon>Viridiplantae</taxon>
        <taxon>Streptophyta</taxon>
        <taxon>Embryophyta</taxon>
        <taxon>Tracheophyta</taxon>
        <taxon>Spermatophyta</taxon>
        <taxon>Magnoliopsida</taxon>
        <taxon>eudicotyledons</taxon>
        <taxon>Gunneridae</taxon>
        <taxon>Pentapetalae</taxon>
        <taxon>asterids</taxon>
        <taxon>lamiids</taxon>
        <taxon>Lamiales</taxon>
        <taxon>Plantaginaceae</taxon>
        <taxon>Cheloneae</taxon>
        <taxon>Penstemon</taxon>
    </lineage>
</organism>
<evidence type="ECO:0000313" key="5">
    <source>
        <dbReference type="EMBL" id="KAK4490165.1"/>
    </source>
</evidence>
<feature type="domain" description="Cystatin" evidence="4">
    <location>
        <begin position="33"/>
        <end position="116"/>
    </location>
</feature>
<dbReference type="InterPro" id="IPR046350">
    <property type="entry name" value="Cystatin_sf"/>
</dbReference>
<dbReference type="Proteomes" id="UP001291926">
    <property type="component" value="Unassembled WGS sequence"/>
</dbReference>
<keyword evidence="2" id="KW-0789">Thiol protease inhibitor</keyword>
<dbReference type="PANTHER" id="PTHR47364">
    <property type="entry name" value="CYSTEINE PROTEINASE INHIBITOR 5"/>
    <property type="match status" value="1"/>
</dbReference>
<sequence>MAAKSHVVIFAVLLSLSATAAFGAIIPGGWEPIKNPNDPAVVELAKFAVAEYNKIFNKALELVSVEKGEARPTPTDDTTYELYIYTTAAAVEKEKYVTFVWDVPSAKIRELIAFHQLSNNVRMKYN</sequence>
<evidence type="ECO:0000256" key="1">
    <source>
        <dbReference type="ARBA" id="ARBA00022690"/>
    </source>
</evidence>
<keyword evidence="3" id="KW-0732">Signal</keyword>
<dbReference type="CDD" id="cd00042">
    <property type="entry name" value="CY"/>
    <property type="match status" value="1"/>
</dbReference>
<evidence type="ECO:0000256" key="2">
    <source>
        <dbReference type="ARBA" id="ARBA00022704"/>
    </source>
</evidence>
<protein>
    <recommendedName>
        <fullName evidence="4">Cystatin domain-containing protein</fullName>
    </recommendedName>
</protein>
<dbReference type="Pfam" id="PF16845">
    <property type="entry name" value="SQAPI"/>
    <property type="match status" value="1"/>
</dbReference>
<reference evidence="5 6" key="1">
    <citation type="journal article" date="2023" name="bioRxiv">
        <title>Genome report: Whole genome sequence and annotation of Penstemon davidsonii.</title>
        <authorList>
            <person name="Ostevik K.L."/>
            <person name="Alabady M."/>
            <person name="Zhang M."/>
            <person name="Rausher M.D."/>
        </authorList>
    </citation>
    <scope>NUCLEOTIDE SEQUENCE [LARGE SCALE GENOMIC DNA]</scope>
    <source>
        <strain evidence="5">DNT005</strain>
        <tissue evidence="5">Whole leaf</tissue>
    </source>
</reference>
<evidence type="ECO:0000256" key="3">
    <source>
        <dbReference type="SAM" id="SignalP"/>
    </source>
</evidence>
<keyword evidence="1" id="KW-0646">Protease inhibitor</keyword>
<dbReference type="EMBL" id="JAYDYQ010001087">
    <property type="protein sequence ID" value="KAK4490165.1"/>
    <property type="molecule type" value="Genomic_DNA"/>
</dbReference>
<dbReference type="Gene3D" id="3.10.450.10">
    <property type="match status" value="1"/>
</dbReference>
<dbReference type="SUPFAM" id="SSF54403">
    <property type="entry name" value="Cystatin/monellin"/>
    <property type="match status" value="1"/>
</dbReference>
<name>A0ABR0DMH1_9LAMI</name>
<evidence type="ECO:0000313" key="6">
    <source>
        <dbReference type="Proteomes" id="UP001291926"/>
    </source>
</evidence>
<accession>A0ABR0DMH1</accession>
<feature type="signal peptide" evidence="3">
    <location>
        <begin position="1"/>
        <end position="23"/>
    </location>
</feature>
<keyword evidence="6" id="KW-1185">Reference proteome</keyword>